<dbReference type="EMBL" id="DSGB01000003">
    <property type="protein sequence ID" value="HER95455.1"/>
    <property type="molecule type" value="Genomic_DNA"/>
</dbReference>
<dbReference type="InterPro" id="IPR002802">
    <property type="entry name" value="Endo_dU"/>
</dbReference>
<accession>A0A7V2AZF7</accession>
<sequence>MTARRPHVLGIDDAPFQRGEDVDVPVVGVMMEGATLVEGVAITRFPIDGAEVTTFLAEWIQTLRWRPSLQAVVLGGITLAGLAVVDLAGLAGQLGLPVLAVTRHDTANSELADALRVAGLHDRLAILERTPPAALMARGLYVAWAGADAFEARQLIQSTLHKSRLPEPLRLAHLIGAALVRGQSRGRV</sequence>
<name>A0A7V2AZF7_RHOMR</name>
<dbReference type="PANTHER" id="PTHR39518">
    <property type="entry name" value="UPF0215 PROTEIN MJ1150"/>
    <property type="match status" value="1"/>
</dbReference>
<organism evidence="1">
    <name type="scientific">Rhodothermus marinus</name>
    <name type="common">Rhodothermus obamensis</name>
    <dbReference type="NCBI Taxonomy" id="29549"/>
    <lineage>
        <taxon>Bacteria</taxon>
        <taxon>Pseudomonadati</taxon>
        <taxon>Rhodothermota</taxon>
        <taxon>Rhodothermia</taxon>
        <taxon>Rhodothermales</taxon>
        <taxon>Rhodothermaceae</taxon>
        <taxon>Rhodothermus</taxon>
    </lineage>
</organism>
<dbReference type="Pfam" id="PF01949">
    <property type="entry name" value="Endo_dU"/>
    <property type="match status" value="1"/>
</dbReference>
<evidence type="ECO:0000313" key="1">
    <source>
        <dbReference type="EMBL" id="HER95455.1"/>
    </source>
</evidence>
<reference evidence="1" key="1">
    <citation type="journal article" date="2020" name="mSystems">
        <title>Genome- and Community-Level Interaction Insights into Carbon Utilization and Element Cycling Functions of Hydrothermarchaeota in Hydrothermal Sediment.</title>
        <authorList>
            <person name="Zhou Z."/>
            <person name="Liu Y."/>
            <person name="Xu W."/>
            <person name="Pan J."/>
            <person name="Luo Z.H."/>
            <person name="Li M."/>
        </authorList>
    </citation>
    <scope>NUCLEOTIDE SEQUENCE [LARGE SCALE GENOMIC DNA]</scope>
    <source>
        <strain evidence="1">SpSt-143</strain>
    </source>
</reference>
<dbReference type="HAMAP" id="MF_00582">
    <property type="entry name" value="UPF0215"/>
    <property type="match status" value="1"/>
</dbReference>
<comment type="caution">
    <text evidence="1">The sequence shown here is derived from an EMBL/GenBank/DDBJ whole genome shotgun (WGS) entry which is preliminary data.</text>
</comment>
<dbReference type="PANTHER" id="PTHR39518:SF2">
    <property type="entry name" value="UPF0215 PROTEIN MJ1150"/>
    <property type="match status" value="1"/>
</dbReference>
<proteinExistence type="inferred from homology"/>
<gene>
    <name evidence="1" type="ORF">ENO59_02910</name>
</gene>
<protein>
    <submittedName>
        <fullName evidence="1">DUF99 family protein</fullName>
    </submittedName>
</protein>
<dbReference type="PIRSF" id="PIRSF006380">
    <property type="entry name" value="UCP006380"/>
    <property type="match status" value="1"/>
</dbReference>
<dbReference type="AlphaFoldDB" id="A0A7V2AZF7"/>
<dbReference type="Gene3D" id="3.30.2170.10">
    <property type="entry name" value="archaeoglobus fulgidus dsm 4304 superfamily"/>
    <property type="match status" value="1"/>
</dbReference>